<dbReference type="CDD" id="cd11031">
    <property type="entry name" value="Cyp158A-like"/>
    <property type="match status" value="1"/>
</dbReference>
<comment type="similarity">
    <text evidence="2">Belongs to the cytochrome P450 family.</text>
</comment>
<evidence type="ECO:0000256" key="7">
    <source>
        <dbReference type="ARBA" id="ARBA00023033"/>
    </source>
</evidence>
<evidence type="ECO:0000313" key="9">
    <source>
        <dbReference type="EMBL" id="MEQ3554761.1"/>
    </source>
</evidence>
<evidence type="ECO:0000313" key="10">
    <source>
        <dbReference type="Proteomes" id="UP001494902"/>
    </source>
</evidence>
<evidence type="ECO:0000256" key="6">
    <source>
        <dbReference type="ARBA" id="ARBA00023004"/>
    </source>
</evidence>
<dbReference type="Pfam" id="PF00067">
    <property type="entry name" value="p450"/>
    <property type="match status" value="1"/>
</dbReference>
<accession>A0ABV1KJY0</accession>
<dbReference type="RefSeq" id="WP_349301832.1">
    <property type="nucleotide sequence ID" value="NZ_JBEDNQ010000017.1"/>
</dbReference>
<keyword evidence="4" id="KW-0479">Metal-binding</keyword>
<evidence type="ECO:0000256" key="4">
    <source>
        <dbReference type="ARBA" id="ARBA00022723"/>
    </source>
</evidence>
<comment type="caution">
    <text evidence="9">The sequence shown here is derived from an EMBL/GenBank/DDBJ whole genome shotgun (WGS) entry which is preliminary data.</text>
</comment>
<dbReference type="PANTHER" id="PTHR46696">
    <property type="entry name" value="P450, PUTATIVE (EUROFUNG)-RELATED"/>
    <property type="match status" value="1"/>
</dbReference>
<keyword evidence="6" id="KW-0408">Iron</keyword>
<sequence length="424" mass="45561">MTADTTDADLPRLPFPRDDVVDPPALFAELRARAPVTPVRTPAGDVAWLVTGYPEARELFADPRLGRSHPDPDRAPRISGSVIFGGPSGGSPETEREQHMLMRRLLAPAFSARRMQRLTGHVAELVAECLDAMERAGPGVDLHETLSFPLPVLVICELLGVPFADRDRFREWSEGLSRLDDRGHAEDSAVKLHRYVRELIDRKATRPGEDVLSDFAALATDDAARDRLAGLGSGLLFAGHETTVGRIDAGTLLLLDRPDEWAALAASPQPAVPAAEAVADDVPAGSPAADRVAAVVEEILRMAAPGGAAGGVPRYAHADLDVAGVRVRTGDAVLLAPGAANRDPREFADPDRFDAARRPAHLAFGHGPYFCVGASLARVELTEVFRALPARFPTLRLAVPRAELRPRADVLTGGLRSLPVEWDR</sequence>
<dbReference type="Gene3D" id="1.10.630.10">
    <property type="entry name" value="Cytochrome P450"/>
    <property type="match status" value="1"/>
</dbReference>
<feature type="region of interest" description="Disordered" evidence="8">
    <location>
        <begin position="63"/>
        <end position="94"/>
    </location>
</feature>
<keyword evidence="3" id="KW-0349">Heme</keyword>
<reference evidence="9 10" key="1">
    <citation type="submission" date="2024-03" db="EMBL/GenBank/DDBJ databases">
        <title>Draft genome sequence of Pseudonocardia nematodicida JCM 31783.</title>
        <authorList>
            <person name="Butdee W."/>
            <person name="Duangmal K."/>
        </authorList>
    </citation>
    <scope>NUCLEOTIDE SEQUENCE [LARGE SCALE GENOMIC DNA]</scope>
    <source>
        <strain evidence="9 10">JCM 31783</strain>
    </source>
</reference>
<evidence type="ECO:0000256" key="1">
    <source>
        <dbReference type="ARBA" id="ARBA00001971"/>
    </source>
</evidence>
<evidence type="ECO:0000256" key="2">
    <source>
        <dbReference type="ARBA" id="ARBA00010617"/>
    </source>
</evidence>
<dbReference type="InterPro" id="IPR002397">
    <property type="entry name" value="Cyt_P450_B"/>
</dbReference>
<comment type="cofactor">
    <cofactor evidence="1">
        <name>heme</name>
        <dbReference type="ChEBI" id="CHEBI:30413"/>
    </cofactor>
</comment>
<evidence type="ECO:0000256" key="5">
    <source>
        <dbReference type="ARBA" id="ARBA00023002"/>
    </source>
</evidence>
<keyword evidence="7" id="KW-0503">Monooxygenase</keyword>
<dbReference type="PRINTS" id="PR00385">
    <property type="entry name" value="P450"/>
</dbReference>
<dbReference type="SUPFAM" id="SSF48264">
    <property type="entry name" value="Cytochrome P450"/>
    <property type="match status" value="1"/>
</dbReference>
<proteinExistence type="inferred from homology"/>
<evidence type="ECO:0000256" key="3">
    <source>
        <dbReference type="ARBA" id="ARBA00022617"/>
    </source>
</evidence>
<evidence type="ECO:0000256" key="8">
    <source>
        <dbReference type="SAM" id="MobiDB-lite"/>
    </source>
</evidence>
<feature type="compositionally biased region" description="Basic and acidic residues" evidence="8">
    <location>
        <begin position="63"/>
        <end position="76"/>
    </location>
</feature>
<dbReference type="InterPro" id="IPR036396">
    <property type="entry name" value="Cyt_P450_sf"/>
</dbReference>
<dbReference type="Proteomes" id="UP001494902">
    <property type="component" value="Unassembled WGS sequence"/>
</dbReference>
<keyword evidence="5" id="KW-0560">Oxidoreductase</keyword>
<dbReference type="InterPro" id="IPR001128">
    <property type="entry name" value="Cyt_P450"/>
</dbReference>
<protein>
    <submittedName>
        <fullName evidence="9">Cytochrome P450</fullName>
    </submittedName>
</protein>
<keyword evidence="10" id="KW-1185">Reference proteome</keyword>
<dbReference type="PRINTS" id="PR00359">
    <property type="entry name" value="BP450"/>
</dbReference>
<organism evidence="9 10">
    <name type="scientific">Pseudonocardia nematodicida</name>
    <dbReference type="NCBI Taxonomy" id="1206997"/>
    <lineage>
        <taxon>Bacteria</taxon>
        <taxon>Bacillati</taxon>
        <taxon>Actinomycetota</taxon>
        <taxon>Actinomycetes</taxon>
        <taxon>Pseudonocardiales</taxon>
        <taxon>Pseudonocardiaceae</taxon>
        <taxon>Pseudonocardia</taxon>
    </lineage>
</organism>
<name>A0ABV1KJY0_9PSEU</name>
<gene>
    <name evidence="9" type="ORF">WIS52_30225</name>
</gene>
<dbReference type="PANTHER" id="PTHR46696:SF5">
    <property type="entry name" value="CYTOCHROME P450 BJ-1"/>
    <property type="match status" value="1"/>
</dbReference>
<dbReference type="EMBL" id="JBEDNQ010000017">
    <property type="protein sequence ID" value="MEQ3554761.1"/>
    <property type="molecule type" value="Genomic_DNA"/>
</dbReference>